<dbReference type="Gene3D" id="2.60.40.790">
    <property type="match status" value="1"/>
</dbReference>
<organism evidence="4 5">
    <name type="scientific">Metabacillus niabensis</name>
    <dbReference type="NCBI Taxonomy" id="324854"/>
    <lineage>
        <taxon>Bacteria</taxon>
        <taxon>Bacillati</taxon>
        <taxon>Bacillota</taxon>
        <taxon>Bacilli</taxon>
        <taxon>Bacillales</taxon>
        <taxon>Bacillaceae</taxon>
        <taxon>Metabacillus</taxon>
    </lineage>
</organism>
<evidence type="ECO:0000313" key="5">
    <source>
        <dbReference type="Proteomes" id="UP001232245"/>
    </source>
</evidence>
<proteinExistence type="inferred from homology"/>
<dbReference type="Pfam" id="PF00011">
    <property type="entry name" value="HSP20"/>
    <property type="match status" value="1"/>
</dbReference>
<dbReference type="InterPro" id="IPR008978">
    <property type="entry name" value="HSP20-like_chaperone"/>
</dbReference>
<protein>
    <submittedName>
        <fullName evidence="4">HSP20 family molecular chaperone IbpA</fullName>
    </submittedName>
</protein>
<comment type="similarity">
    <text evidence="1 2">Belongs to the small heat shock protein (HSP20) family.</text>
</comment>
<keyword evidence="5" id="KW-1185">Reference proteome</keyword>
<dbReference type="InterPro" id="IPR002068">
    <property type="entry name" value="A-crystallin/Hsp20_dom"/>
</dbReference>
<dbReference type="PROSITE" id="PS01031">
    <property type="entry name" value="SHSP"/>
    <property type="match status" value="1"/>
</dbReference>
<sequence length="159" mass="18974">MSKKDKFLQNKSNELNDSIDFFQIVDHFFRSDPIKQFMNNVDSILLETFPHHHIHVRSYETDKNYHIDLKFPPVKKEQIKLELYQQYLTLTITNREELKEYNENSSTFRSFTSQDSISRTILLPYVVNENEIKTSFKEGSLLVTLPKKTKQIEINEELQ</sequence>
<evidence type="ECO:0000313" key="4">
    <source>
        <dbReference type="EMBL" id="MDQ0225154.1"/>
    </source>
</evidence>
<dbReference type="CDD" id="cd06464">
    <property type="entry name" value="ACD_sHsps-like"/>
    <property type="match status" value="1"/>
</dbReference>
<gene>
    <name evidence="4" type="ORF">J2S02_001483</name>
</gene>
<dbReference type="RefSeq" id="WP_170944444.1">
    <property type="nucleotide sequence ID" value="NZ_CADEPK010000207.1"/>
</dbReference>
<dbReference type="SUPFAM" id="SSF49764">
    <property type="entry name" value="HSP20-like chaperones"/>
    <property type="match status" value="1"/>
</dbReference>
<dbReference type="EMBL" id="JAUSTZ010000002">
    <property type="protein sequence ID" value="MDQ0225154.1"/>
    <property type="molecule type" value="Genomic_DNA"/>
</dbReference>
<evidence type="ECO:0000259" key="3">
    <source>
        <dbReference type="PROSITE" id="PS01031"/>
    </source>
</evidence>
<dbReference type="Proteomes" id="UP001232245">
    <property type="component" value="Unassembled WGS sequence"/>
</dbReference>
<evidence type="ECO:0000256" key="1">
    <source>
        <dbReference type="PROSITE-ProRule" id="PRU00285"/>
    </source>
</evidence>
<evidence type="ECO:0000256" key="2">
    <source>
        <dbReference type="RuleBase" id="RU003616"/>
    </source>
</evidence>
<comment type="caution">
    <text evidence="4">The sequence shown here is derived from an EMBL/GenBank/DDBJ whole genome shotgun (WGS) entry which is preliminary data.</text>
</comment>
<accession>A0ABT9YZJ8</accession>
<name>A0ABT9YZJ8_9BACI</name>
<feature type="domain" description="SHSP" evidence="3">
    <location>
        <begin position="47"/>
        <end position="159"/>
    </location>
</feature>
<reference evidence="4 5" key="1">
    <citation type="submission" date="2023-07" db="EMBL/GenBank/DDBJ databases">
        <title>Genomic Encyclopedia of Type Strains, Phase IV (KMG-IV): sequencing the most valuable type-strain genomes for metagenomic binning, comparative biology and taxonomic classification.</title>
        <authorList>
            <person name="Goeker M."/>
        </authorList>
    </citation>
    <scope>NUCLEOTIDE SEQUENCE [LARGE SCALE GENOMIC DNA]</scope>
    <source>
        <strain evidence="4 5">DSM 17723</strain>
    </source>
</reference>